<dbReference type="InterPro" id="IPR050281">
    <property type="entry name" value="Flavin_monoamine_oxidase"/>
</dbReference>
<dbReference type="Pfam" id="PF13450">
    <property type="entry name" value="NAD_binding_8"/>
    <property type="match status" value="1"/>
</dbReference>
<dbReference type="STRING" id="1051891.A0A0C3QWV8"/>
<evidence type="ECO:0000313" key="3">
    <source>
        <dbReference type="Proteomes" id="UP000054248"/>
    </source>
</evidence>
<dbReference type="Proteomes" id="UP000054248">
    <property type="component" value="Unassembled WGS sequence"/>
</dbReference>
<dbReference type="Pfam" id="PF01593">
    <property type="entry name" value="Amino_oxidase"/>
    <property type="match status" value="1"/>
</dbReference>
<dbReference type="SUPFAM" id="SSF51905">
    <property type="entry name" value="FAD/NAD(P)-binding domain"/>
    <property type="match status" value="1"/>
</dbReference>
<keyword evidence="3" id="KW-1185">Reference proteome</keyword>
<dbReference type="OrthoDB" id="7777654at2759"/>
<gene>
    <name evidence="2" type="ORF">M407DRAFT_16957</name>
</gene>
<dbReference type="GO" id="GO:0009063">
    <property type="term" value="P:amino acid catabolic process"/>
    <property type="evidence" value="ECO:0007669"/>
    <property type="project" value="TreeGrafter"/>
</dbReference>
<dbReference type="PANTHER" id="PTHR10742:SF342">
    <property type="entry name" value="AMINE OXIDASE"/>
    <property type="match status" value="1"/>
</dbReference>
<name>A0A0C3QWV8_9AGAM</name>
<evidence type="ECO:0000259" key="1">
    <source>
        <dbReference type="Pfam" id="PF01593"/>
    </source>
</evidence>
<dbReference type="GO" id="GO:0001716">
    <property type="term" value="F:L-amino-acid oxidase activity"/>
    <property type="evidence" value="ECO:0007669"/>
    <property type="project" value="TreeGrafter"/>
</dbReference>
<protein>
    <recommendedName>
        <fullName evidence="1">Amine oxidase domain-containing protein</fullName>
    </recommendedName>
</protein>
<organism evidence="2 3">
    <name type="scientific">Tulasnella calospora MUT 4182</name>
    <dbReference type="NCBI Taxonomy" id="1051891"/>
    <lineage>
        <taxon>Eukaryota</taxon>
        <taxon>Fungi</taxon>
        <taxon>Dikarya</taxon>
        <taxon>Basidiomycota</taxon>
        <taxon>Agaricomycotina</taxon>
        <taxon>Agaricomycetes</taxon>
        <taxon>Cantharellales</taxon>
        <taxon>Tulasnellaceae</taxon>
        <taxon>Tulasnella</taxon>
    </lineage>
</organism>
<dbReference type="Gene3D" id="3.50.50.60">
    <property type="entry name" value="FAD/NAD(P)-binding domain"/>
    <property type="match status" value="1"/>
</dbReference>
<dbReference type="InterPro" id="IPR002937">
    <property type="entry name" value="Amino_oxidase"/>
</dbReference>
<reference evidence="3" key="2">
    <citation type="submission" date="2015-01" db="EMBL/GenBank/DDBJ databases">
        <title>Evolutionary Origins and Diversification of the Mycorrhizal Mutualists.</title>
        <authorList>
            <consortium name="DOE Joint Genome Institute"/>
            <consortium name="Mycorrhizal Genomics Consortium"/>
            <person name="Kohler A."/>
            <person name="Kuo A."/>
            <person name="Nagy L.G."/>
            <person name="Floudas D."/>
            <person name="Copeland A."/>
            <person name="Barry K.W."/>
            <person name="Cichocki N."/>
            <person name="Veneault-Fourrey C."/>
            <person name="LaButti K."/>
            <person name="Lindquist E.A."/>
            <person name="Lipzen A."/>
            <person name="Lundell T."/>
            <person name="Morin E."/>
            <person name="Murat C."/>
            <person name="Riley R."/>
            <person name="Ohm R."/>
            <person name="Sun H."/>
            <person name="Tunlid A."/>
            <person name="Henrissat B."/>
            <person name="Grigoriev I.V."/>
            <person name="Hibbett D.S."/>
            <person name="Martin F."/>
        </authorList>
    </citation>
    <scope>NUCLEOTIDE SEQUENCE [LARGE SCALE GENOMIC DNA]</scope>
    <source>
        <strain evidence="3">MUT 4182</strain>
    </source>
</reference>
<dbReference type="PANTHER" id="PTHR10742">
    <property type="entry name" value="FLAVIN MONOAMINE OXIDASE"/>
    <property type="match status" value="1"/>
</dbReference>
<sequence>MLTFASVDEANAATAKDKIRRIPFGAGPAIPQRPVAILGAGVGGLYAAMILKCLGIPFDILEATGRTGGRLFTYKVYNGNFHDYYDVGAMRTPQQATRCGQDSPEPFHEAALYAFQLSAAQLTNGPKLAHKLLDYKFNCDGATTAFVPRSPTPRTLSGSKRRVLIQSFYLSAARRFLRRWDKLLKFDNYYSTRGNMTLVKGIDAVTVDWVETATYGTGWFDKALSELVLEYIAFSSYLKNSSINALTSLDRKLTVSYSFSLLPFLLSSCGGGSRVLPDFTTKYVNEKRPNALQLGKRVTEIYYAAPDEATSTLTPVCIKVEGEDKTREYGHVISTLPLPVLRSLSIDDPGLDVKQANALRQLQYGPSEKIESGSLHLIFWFGLNSVIRTVVYPSFGIPGNPPESTVLIPSYSWTEDALRLGAMISAGGALKNQVEELGSC</sequence>
<feature type="domain" description="Amine oxidase" evidence="1">
    <location>
        <begin position="263"/>
        <end position="370"/>
    </location>
</feature>
<dbReference type="InterPro" id="IPR036188">
    <property type="entry name" value="FAD/NAD-bd_sf"/>
</dbReference>
<dbReference type="Gene3D" id="3.90.660.10">
    <property type="match status" value="1"/>
</dbReference>
<dbReference type="EMBL" id="KN822943">
    <property type="protein sequence ID" value="KIO34441.1"/>
    <property type="molecule type" value="Genomic_DNA"/>
</dbReference>
<dbReference type="HOGENOM" id="CLU_622860_0_0_1"/>
<reference evidence="2 3" key="1">
    <citation type="submission" date="2014-04" db="EMBL/GenBank/DDBJ databases">
        <authorList>
            <consortium name="DOE Joint Genome Institute"/>
            <person name="Kuo A."/>
            <person name="Girlanda M."/>
            <person name="Perotto S."/>
            <person name="Kohler A."/>
            <person name="Nagy L.G."/>
            <person name="Floudas D."/>
            <person name="Copeland A."/>
            <person name="Barry K.W."/>
            <person name="Cichocki N."/>
            <person name="Veneault-Fourrey C."/>
            <person name="LaButti K."/>
            <person name="Lindquist E.A."/>
            <person name="Lipzen A."/>
            <person name="Lundell T."/>
            <person name="Morin E."/>
            <person name="Murat C."/>
            <person name="Sun H."/>
            <person name="Tunlid A."/>
            <person name="Henrissat B."/>
            <person name="Grigoriev I.V."/>
            <person name="Hibbett D.S."/>
            <person name="Martin F."/>
            <person name="Nordberg H.P."/>
            <person name="Cantor M.N."/>
            <person name="Hua S.X."/>
        </authorList>
    </citation>
    <scope>NUCLEOTIDE SEQUENCE [LARGE SCALE GENOMIC DNA]</scope>
    <source>
        <strain evidence="2 3">MUT 4182</strain>
    </source>
</reference>
<accession>A0A0C3QWV8</accession>
<proteinExistence type="predicted"/>
<dbReference type="AlphaFoldDB" id="A0A0C3QWV8"/>
<evidence type="ECO:0000313" key="2">
    <source>
        <dbReference type="EMBL" id="KIO34441.1"/>
    </source>
</evidence>